<evidence type="ECO:0000256" key="6">
    <source>
        <dbReference type="ARBA" id="ARBA00023157"/>
    </source>
</evidence>
<comment type="similarity">
    <text evidence="2">Belongs to the hepcidin family.</text>
</comment>
<keyword evidence="3" id="KW-0964">Secreted</keyword>
<comment type="caution">
    <text evidence="8">The sequence shown here is derived from an EMBL/GenBank/DDBJ whole genome shotgun (WGS) entry which is preliminary data.</text>
</comment>
<accession>A0ABQ0EY03</accession>
<feature type="signal peptide" evidence="7">
    <location>
        <begin position="1"/>
        <end position="23"/>
    </location>
</feature>
<dbReference type="PANTHER" id="PTHR16877:SF0">
    <property type="entry name" value="HEPCIDIN"/>
    <property type="match status" value="1"/>
</dbReference>
<evidence type="ECO:0000313" key="9">
    <source>
        <dbReference type="Proteomes" id="UP001623349"/>
    </source>
</evidence>
<dbReference type="Proteomes" id="UP001623349">
    <property type="component" value="Unassembled WGS sequence"/>
</dbReference>
<evidence type="ECO:0000256" key="3">
    <source>
        <dbReference type="ARBA" id="ARBA00022525"/>
    </source>
</evidence>
<keyword evidence="5 7" id="KW-0732">Signal</keyword>
<sequence>MALSTRTQAACLLLLLLAGLSSGAYLQQQMRQTTELQALPRAEDRTDSALPVQMRRTRDANFPVCLFCCNCCGNLLCGFCCKT</sequence>
<keyword evidence="9" id="KW-1185">Reference proteome</keyword>
<keyword evidence="4" id="KW-0372">Hormone</keyword>
<evidence type="ECO:0000256" key="7">
    <source>
        <dbReference type="SAM" id="SignalP"/>
    </source>
</evidence>
<dbReference type="EMBL" id="BAAFST010000007">
    <property type="protein sequence ID" value="GAB1291910.1"/>
    <property type="molecule type" value="Genomic_DNA"/>
</dbReference>
<evidence type="ECO:0000256" key="5">
    <source>
        <dbReference type="ARBA" id="ARBA00022729"/>
    </source>
</evidence>
<feature type="chain" id="PRO_5047321922" evidence="7">
    <location>
        <begin position="24"/>
        <end position="83"/>
    </location>
</feature>
<gene>
    <name evidence="8" type="ORF">APTSU1_000714000</name>
</gene>
<protein>
    <submittedName>
        <fullName evidence="8">Hepcidin antimicrobial peptide 2</fullName>
    </submittedName>
</protein>
<evidence type="ECO:0000313" key="8">
    <source>
        <dbReference type="EMBL" id="GAB1291910.1"/>
    </source>
</evidence>
<evidence type="ECO:0000256" key="1">
    <source>
        <dbReference type="ARBA" id="ARBA00004613"/>
    </source>
</evidence>
<reference evidence="8 9" key="1">
    <citation type="submission" date="2024-08" db="EMBL/GenBank/DDBJ databases">
        <title>The draft genome of Apodemus speciosus.</title>
        <authorList>
            <person name="Nabeshima K."/>
            <person name="Suzuki S."/>
            <person name="Onuma M."/>
        </authorList>
    </citation>
    <scope>NUCLEOTIDE SEQUENCE [LARGE SCALE GENOMIC DNA]</scope>
    <source>
        <strain evidence="8">IB14-021</strain>
    </source>
</reference>
<dbReference type="Pfam" id="PF06446">
    <property type="entry name" value="Hepcidin"/>
    <property type="match status" value="1"/>
</dbReference>
<keyword evidence="6" id="KW-1015">Disulfide bond</keyword>
<name>A0ABQ0EY03_APOSI</name>
<evidence type="ECO:0000256" key="4">
    <source>
        <dbReference type="ARBA" id="ARBA00022702"/>
    </source>
</evidence>
<dbReference type="InterPro" id="IPR010500">
    <property type="entry name" value="Hepcidin"/>
</dbReference>
<dbReference type="PANTHER" id="PTHR16877">
    <property type="entry name" value="HEPCIDIN"/>
    <property type="match status" value="1"/>
</dbReference>
<organism evidence="8 9">
    <name type="scientific">Apodemus speciosus</name>
    <name type="common">Large Japanese field mouse</name>
    <dbReference type="NCBI Taxonomy" id="105296"/>
    <lineage>
        <taxon>Eukaryota</taxon>
        <taxon>Metazoa</taxon>
        <taxon>Chordata</taxon>
        <taxon>Craniata</taxon>
        <taxon>Vertebrata</taxon>
        <taxon>Euteleostomi</taxon>
        <taxon>Mammalia</taxon>
        <taxon>Eutheria</taxon>
        <taxon>Euarchontoglires</taxon>
        <taxon>Glires</taxon>
        <taxon>Rodentia</taxon>
        <taxon>Myomorpha</taxon>
        <taxon>Muroidea</taxon>
        <taxon>Muridae</taxon>
        <taxon>Murinae</taxon>
        <taxon>Apodemus</taxon>
    </lineage>
</organism>
<evidence type="ECO:0000256" key="2">
    <source>
        <dbReference type="ARBA" id="ARBA00008022"/>
    </source>
</evidence>
<comment type="subcellular location">
    <subcellularLocation>
        <location evidence="1">Secreted</location>
    </subcellularLocation>
</comment>
<proteinExistence type="inferred from homology"/>